<gene>
    <name evidence="1" type="ORF">DHW61_12585</name>
</gene>
<evidence type="ECO:0000313" key="2">
    <source>
        <dbReference type="Proteomes" id="UP000262969"/>
    </source>
</evidence>
<organism evidence="1 2">
    <name type="scientific">Lachnoclostridium phytofermentans</name>
    <dbReference type="NCBI Taxonomy" id="66219"/>
    <lineage>
        <taxon>Bacteria</taxon>
        <taxon>Bacillati</taxon>
        <taxon>Bacillota</taxon>
        <taxon>Clostridia</taxon>
        <taxon>Lachnospirales</taxon>
        <taxon>Lachnospiraceae</taxon>
    </lineage>
</organism>
<name>A0A3D2X7Y7_9FIRM</name>
<comment type="caution">
    <text evidence="1">The sequence shown here is derived from an EMBL/GenBank/DDBJ whole genome shotgun (WGS) entry which is preliminary data.</text>
</comment>
<sequence>MQLLVLILKKYEFMDELLKHLAKSGIKGATILDGTGMAEALVNMEDLPMFGVLRRMLSEEEKEVSKVMLIVLKDEQVIMTRSIIKDVIGDLREPNTGIMFSIPITYVEGLGD</sequence>
<protein>
    <recommendedName>
        <fullName evidence="3">Nitrogen regulatory protein P-II</fullName>
    </recommendedName>
</protein>
<dbReference type="Proteomes" id="UP000262969">
    <property type="component" value="Unassembled WGS sequence"/>
</dbReference>
<evidence type="ECO:0000313" key="1">
    <source>
        <dbReference type="EMBL" id="HCL03222.1"/>
    </source>
</evidence>
<evidence type="ECO:0008006" key="3">
    <source>
        <dbReference type="Google" id="ProtNLM"/>
    </source>
</evidence>
<accession>A0A3D2X7Y7</accession>
<proteinExistence type="predicted"/>
<dbReference type="AlphaFoldDB" id="A0A3D2X7Y7"/>
<dbReference type="InterPro" id="IPR011322">
    <property type="entry name" value="N-reg_PII-like_a/b"/>
</dbReference>
<dbReference type="EMBL" id="DPVV01000426">
    <property type="protein sequence ID" value="HCL03222.1"/>
    <property type="molecule type" value="Genomic_DNA"/>
</dbReference>
<dbReference type="SUPFAM" id="SSF54913">
    <property type="entry name" value="GlnB-like"/>
    <property type="match status" value="1"/>
</dbReference>
<reference evidence="1 2" key="1">
    <citation type="journal article" date="2018" name="Nat. Biotechnol.">
        <title>A standardized bacterial taxonomy based on genome phylogeny substantially revises the tree of life.</title>
        <authorList>
            <person name="Parks D.H."/>
            <person name="Chuvochina M."/>
            <person name="Waite D.W."/>
            <person name="Rinke C."/>
            <person name="Skarshewski A."/>
            <person name="Chaumeil P.A."/>
            <person name="Hugenholtz P."/>
        </authorList>
    </citation>
    <scope>NUCLEOTIDE SEQUENCE [LARGE SCALE GENOMIC DNA]</scope>
    <source>
        <strain evidence="1">UBA11728</strain>
    </source>
</reference>